<reference evidence="3" key="1">
    <citation type="submission" date="2013-03" db="EMBL/GenBank/DDBJ databases">
        <title>Draft genome sequence of the hydrogen-ethanol-producing anaerobic alkalithermophilic Caloramator celere.</title>
        <authorList>
            <person name="Ciranna A."/>
            <person name="Larjo A."/>
            <person name="Kivisto A."/>
            <person name="Santala V."/>
            <person name="Roos C."/>
            <person name="Karp M."/>
        </authorList>
    </citation>
    <scope>NUCLEOTIDE SEQUENCE [LARGE SCALE GENOMIC DNA]</scope>
    <source>
        <strain evidence="3">DSM 8682</strain>
    </source>
</reference>
<comment type="caution">
    <text evidence="3">The sequence shown here is derived from an EMBL/GenBank/DDBJ whole genome shotgun (WGS) entry which is preliminary data.</text>
</comment>
<dbReference type="GO" id="GO:0016209">
    <property type="term" value="F:antioxidant activity"/>
    <property type="evidence" value="ECO:0007669"/>
    <property type="project" value="InterPro"/>
</dbReference>
<dbReference type="PROSITE" id="PS00194">
    <property type="entry name" value="THIOREDOXIN_1"/>
    <property type="match status" value="1"/>
</dbReference>
<feature type="domain" description="Thioredoxin" evidence="2">
    <location>
        <begin position="37"/>
        <end position="175"/>
    </location>
</feature>
<dbReference type="Gene3D" id="3.40.30.10">
    <property type="entry name" value="Glutaredoxin"/>
    <property type="match status" value="1"/>
</dbReference>
<accession>R7RMC3</accession>
<evidence type="ECO:0000313" key="4">
    <source>
        <dbReference type="Proteomes" id="UP000014923"/>
    </source>
</evidence>
<dbReference type="InterPro" id="IPR036249">
    <property type="entry name" value="Thioredoxin-like_sf"/>
</dbReference>
<feature type="signal peptide" evidence="1">
    <location>
        <begin position="1"/>
        <end position="22"/>
    </location>
</feature>
<dbReference type="OrthoDB" id="9809733at2"/>
<dbReference type="PROSITE" id="PS51352">
    <property type="entry name" value="THIOREDOXIN_2"/>
    <property type="match status" value="1"/>
</dbReference>
<dbReference type="PANTHER" id="PTHR42852">
    <property type="entry name" value="THIOL:DISULFIDE INTERCHANGE PROTEIN DSBE"/>
    <property type="match status" value="1"/>
</dbReference>
<dbReference type="Proteomes" id="UP000014923">
    <property type="component" value="Unassembled WGS sequence"/>
</dbReference>
<dbReference type="PROSITE" id="PS51257">
    <property type="entry name" value="PROKAR_LIPOPROTEIN"/>
    <property type="match status" value="1"/>
</dbReference>
<evidence type="ECO:0000313" key="3">
    <source>
        <dbReference type="EMBL" id="CDF57179.1"/>
    </source>
</evidence>
<dbReference type="eggNOG" id="COG0526">
    <property type="taxonomic scope" value="Bacteria"/>
</dbReference>
<dbReference type="SUPFAM" id="SSF52833">
    <property type="entry name" value="Thioredoxin-like"/>
    <property type="match status" value="1"/>
</dbReference>
<dbReference type="HOGENOM" id="CLU_042529_11_4_9"/>
<dbReference type="InterPro" id="IPR017937">
    <property type="entry name" value="Thioredoxin_CS"/>
</dbReference>
<proteinExistence type="predicted"/>
<sequence>MKRTIAIILSILVLFLAGCSYKGDTDNTNKQETEKVVVAKDSAKDFKLKDIEGKEIKLSDYKGKVIILNFFATWCPPCRAEFPGFIQMVDEYKNNTDVEFVFVNLGEDKDTVIKFLNERNYNIKPLLDLQTDVAALYGVTGIPTTVIIDKEFKIDTIHVGFMEKGDLKNHIENLK</sequence>
<dbReference type="Pfam" id="PF00578">
    <property type="entry name" value="AhpC-TSA"/>
    <property type="match status" value="1"/>
</dbReference>
<protein>
    <recommendedName>
        <fullName evidence="2">Thioredoxin domain-containing protein</fullName>
    </recommendedName>
</protein>
<dbReference type="CDD" id="cd02966">
    <property type="entry name" value="TlpA_like_family"/>
    <property type="match status" value="1"/>
</dbReference>
<dbReference type="RefSeq" id="WP_018660106.1">
    <property type="nucleotide sequence ID" value="NZ_HF952018.1"/>
</dbReference>
<name>R7RMC3_9CLOT</name>
<evidence type="ECO:0000256" key="1">
    <source>
        <dbReference type="SAM" id="SignalP"/>
    </source>
</evidence>
<dbReference type="EMBL" id="CAVN010000085">
    <property type="protein sequence ID" value="CDF57179.1"/>
    <property type="molecule type" value="Genomic_DNA"/>
</dbReference>
<dbReference type="InterPro" id="IPR013766">
    <property type="entry name" value="Thioredoxin_domain"/>
</dbReference>
<dbReference type="AlphaFoldDB" id="R7RMC3"/>
<organism evidence="3 4">
    <name type="scientific">Thermobrachium celere DSM 8682</name>
    <dbReference type="NCBI Taxonomy" id="941824"/>
    <lineage>
        <taxon>Bacteria</taxon>
        <taxon>Bacillati</taxon>
        <taxon>Bacillota</taxon>
        <taxon>Clostridia</taxon>
        <taxon>Eubacteriales</taxon>
        <taxon>Clostridiaceae</taxon>
        <taxon>Thermobrachium</taxon>
    </lineage>
</organism>
<keyword evidence="1" id="KW-0732">Signal</keyword>
<keyword evidence="4" id="KW-1185">Reference proteome</keyword>
<dbReference type="InterPro" id="IPR000866">
    <property type="entry name" value="AhpC/TSA"/>
</dbReference>
<gene>
    <name evidence="3" type="ORF">TCEL_00074</name>
</gene>
<dbReference type="GO" id="GO:0016491">
    <property type="term" value="F:oxidoreductase activity"/>
    <property type="evidence" value="ECO:0007669"/>
    <property type="project" value="InterPro"/>
</dbReference>
<dbReference type="InterPro" id="IPR050553">
    <property type="entry name" value="Thioredoxin_ResA/DsbE_sf"/>
</dbReference>
<evidence type="ECO:0000259" key="2">
    <source>
        <dbReference type="PROSITE" id="PS51352"/>
    </source>
</evidence>
<dbReference type="PANTHER" id="PTHR42852:SF17">
    <property type="entry name" value="THIOREDOXIN-LIKE PROTEIN HI_1115"/>
    <property type="match status" value="1"/>
</dbReference>
<feature type="chain" id="PRO_5004455055" description="Thioredoxin domain-containing protein" evidence="1">
    <location>
        <begin position="23"/>
        <end position="175"/>
    </location>
</feature>